<dbReference type="Proteomes" id="UP001634394">
    <property type="component" value="Unassembled WGS sequence"/>
</dbReference>
<dbReference type="SUPFAM" id="SSF56436">
    <property type="entry name" value="C-type lectin-like"/>
    <property type="match status" value="4"/>
</dbReference>
<comment type="caution">
    <text evidence="2">The sequence shown here is derived from an EMBL/GenBank/DDBJ whole genome shotgun (WGS) entry which is preliminary data.</text>
</comment>
<dbReference type="InterPro" id="IPR001304">
    <property type="entry name" value="C-type_lectin-like"/>
</dbReference>
<accession>A0ABD3VSI7</accession>
<dbReference type="InterPro" id="IPR050111">
    <property type="entry name" value="C-type_lectin/snaclec_domain"/>
</dbReference>
<dbReference type="PANTHER" id="PTHR22803">
    <property type="entry name" value="MANNOSE, PHOSPHOLIPASE, LECTIN RECEPTOR RELATED"/>
    <property type="match status" value="1"/>
</dbReference>
<evidence type="ECO:0000313" key="3">
    <source>
        <dbReference type="Proteomes" id="UP001634394"/>
    </source>
</evidence>
<dbReference type="InterPro" id="IPR016187">
    <property type="entry name" value="CTDL_fold"/>
</dbReference>
<reference evidence="2 3" key="1">
    <citation type="submission" date="2024-11" db="EMBL/GenBank/DDBJ databases">
        <title>Chromosome-level genome assembly of the freshwater bivalve Anodonta woodiana.</title>
        <authorList>
            <person name="Chen X."/>
        </authorList>
    </citation>
    <scope>NUCLEOTIDE SEQUENCE [LARGE SCALE GENOMIC DNA]</scope>
    <source>
        <strain evidence="2">MN2024</strain>
        <tissue evidence="2">Gills</tissue>
    </source>
</reference>
<dbReference type="InterPro" id="IPR016186">
    <property type="entry name" value="C-type_lectin-like/link_sf"/>
</dbReference>
<sequence>MIKMQQRYMLQKVEEQRYMLQKVEEQRYMLQKVEEQRYMLQKVEEQRYMLQKVEEQRYMLQKVEEQLYMLQKVEEQRYMLQKVEEQRYMLQKVEEQRYMLQKVEEQRYMLQKVEEQRYMLQKVEEQRYMLQKVEEQRYMLQKVEEQRYMLQKVEEQRYMLQKVEEQRYMLQKVEEQRYMLQKVEEQRYMLQKVEEQQYMLQKVEEQRYMLQKVEEQRYMLQKVKEAEDLISDVLFYPHNNSNVDLSTIYVANGDSDQGLGCEPGYWYYNNYCFFFENVRRVTWKQANDECTLKNGIRTRFESQDELNWFVSIAQNITSDGYWTDLNDLPPDGSSLQGNGHWRYGTDEFPIANLIVWNVSPQNDGVSNCAGINILGNLEDTFCNSSQSYICQAPMIDGGCIGKGWLNSDTKCYWIANVTQPQDMITWQQARKRCSTLAMAAGFPSGDLISIDSASDQTFLSGEVPYLTLSSKLHWIGFQYVRKQWQWTSMNPVNTNLFTWATEPDNVGGLESCAMVRMNGKFSDQNCNSLHNFVCKKAQDYSSDYMNLGCGMWNRAGKKCYEFYQSPVSTWADSRKRCQSIGGDLLKVTSKDEMYWVTNQMMMYRRKFWTGLNDINVEGNYVWLDGTPSNSQFIMWNQEPNDYFGQEDCGVIFSNGGYNDADCRMKAAFICELAAQASCPTRWISRAMTQGLDCYYFSNYKNSANLRTWSEAQTYCAAQAPSPTAVPLLLSVDDADEKAYVEQQLAGMRDNVQGWWTGLTDRDREGYWSFVGQATIPDPSLVYVLINLPFSNVISSNDLCIIKHCLRKYFPCMGKRNNPL</sequence>
<protein>
    <recommendedName>
        <fullName evidence="1">C-type lectin domain-containing protein</fullName>
    </recommendedName>
</protein>
<evidence type="ECO:0000313" key="2">
    <source>
        <dbReference type="EMBL" id="KAL3864477.1"/>
    </source>
</evidence>
<organism evidence="2 3">
    <name type="scientific">Sinanodonta woodiana</name>
    <name type="common">Chinese pond mussel</name>
    <name type="synonym">Anodonta woodiana</name>
    <dbReference type="NCBI Taxonomy" id="1069815"/>
    <lineage>
        <taxon>Eukaryota</taxon>
        <taxon>Metazoa</taxon>
        <taxon>Spiralia</taxon>
        <taxon>Lophotrochozoa</taxon>
        <taxon>Mollusca</taxon>
        <taxon>Bivalvia</taxon>
        <taxon>Autobranchia</taxon>
        <taxon>Heteroconchia</taxon>
        <taxon>Palaeoheterodonta</taxon>
        <taxon>Unionida</taxon>
        <taxon>Unionoidea</taxon>
        <taxon>Unionidae</taxon>
        <taxon>Unioninae</taxon>
        <taxon>Sinanodonta</taxon>
    </lineage>
</organism>
<dbReference type="SMART" id="SM00034">
    <property type="entry name" value="CLECT"/>
    <property type="match status" value="4"/>
</dbReference>
<proteinExistence type="predicted"/>
<feature type="domain" description="C-type lectin" evidence="1">
    <location>
        <begin position="268"/>
        <end position="391"/>
    </location>
</feature>
<dbReference type="EMBL" id="JBJQND010000010">
    <property type="protein sequence ID" value="KAL3864477.1"/>
    <property type="molecule type" value="Genomic_DNA"/>
</dbReference>
<evidence type="ECO:0000259" key="1">
    <source>
        <dbReference type="PROSITE" id="PS50041"/>
    </source>
</evidence>
<feature type="domain" description="C-type lectin" evidence="1">
    <location>
        <begin position="407"/>
        <end position="535"/>
    </location>
</feature>
<name>A0ABD3VSI7_SINWO</name>
<dbReference type="CDD" id="cd00037">
    <property type="entry name" value="CLECT"/>
    <property type="match status" value="3"/>
</dbReference>
<dbReference type="Gene3D" id="3.10.100.10">
    <property type="entry name" value="Mannose-Binding Protein A, subunit A"/>
    <property type="match status" value="4"/>
</dbReference>
<keyword evidence="3" id="KW-1185">Reference proteome</keyword>
<gene>
    <name evidence="2" type="ORF">ACJMK2_006156</name>
</gene>
<dbReference type="AlphaFoldDB" id="A0ABD3VSI7"/>
<dbReference type="PROSITE" id="PS50041">
    <property type="entry name" value="C_TYPE_LECTIN_2"/>
    <property type="match status" value="4"/>
</dbReference>
<feature type="domain" description="C-type lectin" evidence="1">
    <location>
        <begin position="689"/>
        <end position="800"/>
    </location>
</feature>
<feature type="domain" description="C-type lectin" evidence="1">
    <location>
        <begin position="555"/>
        <end position="671"/>
    </location>
</feature>
<dbReference type="Pfam" id="PF00059">
    <property type="entry name" value="Lectin_C"/>
    <property type="match status" value="3"/>
</dbReference>